<reference evidence="2 3" key="1">
    <citation type="submission" date="2018-11" db="EMBL/GenBank/DDBJ databases">
        <title>Genome sequence and assembly of Colletotrichum spinosum.</title>
        <authorList>
            <person name="Gan P."/>
            <person name="Shirasu K."/>
        </authorList>
    </citation>
    <scope>NUCLEOTIDE SEQUENCE [LARGE SCALE GENOMIC DNA]</scope>
    <source>
        <strain evidence="2 3">CBS 515.97</strain>
    </source>
</reference>
<dbReference type="AlphaFoldDB" id="A0A4R8QID2"/>
<evidence type="ECO:0000313" key="2">
    <source>
        <dbReference type="EMBL" id="TDZ36806.1"/>
    </source>
</evidence>
<organism evidence="2 3">
    <name type="scientific">Colletotrichum spinosum</name>
    <dbReference type="NCBI Taxonomy" id="1347390"/>
    <lineage>
        <taxon>Eukaryota</taxon>
        <taxon>Fungi</taxon>
        <taxon>Dikarya</taxon>
        <taxon>Ascomycota</taxon>
        <taxon>Pezizomycotina</taxon>
        <taxon>Sordariomycetes</taxon>
        <taxon>Hypocreomycetidae</taxon>
        <taxon>Glomerellales</taxon>
        <taxon>Glomerellaceae</taxon>
        <taxon>Colletotrichum</taxon>
        <taxon>Colletotrichum orbiculare species complex</taxon>
    </lineage>
</organism>
<name>A0A4R8QID2_9PEZI</name>
<proteinExistence type="predicted"/>
<feature type="region of interest" description="Disordered" evidence="1">
    <location>
        <begin position="122"/>
        <end position="143"/>
    </location>
</feature>
<dbReference type="Proteomes" id="UP000295083">
    <property type="component" value="Unassembled WGS sequence"/>
</dbReference>
<feature type="compositionally biased region" description="Polar residues" evidence="1">
    <location>
        <begin position="122"/>
        <end position="140"/>
    </location>
</feature>
<comment type="caution">
    <text evidence="2">The sequence shown here is derived from an EMBL/GenBank/DDBJ whole genome shotgun (WGS) entry which is preliminary data.</text>
</comment>
<gene>
    <name evidence="2" type="primary">alcR</name>
    <name evidence="2" type="ORF">C8035_v008760</name>
</gene>
<protein>
    <submittedName>
        <fullName evidence="2">Regulatory protein alcR</fullName>
    </submittedName>
</protein>
<dbReference type="EMBL" id="QAPG01000029">
    <property type="protein sequence ID" value="TDZ36806.1"/>
    <property type="molecule type" value="Genomic_DNA"/>
</dbReference>
<evidence type="ECO:0000256" key="1">
    <source>
        <dbReference type="SAM" id="MobiDB-lite"/>
    </source>
</evidence>
<keyword evidence="3" id="KW-1185">Reference proteome</keyword>
<sequence>MPEVSEFSPTQQMIARTNTGLMTDNLMRLYQDVMEGALLCWLTEQNCPYLSPTKPSEQVVLHDNTTNASFANRIYHRVINLDKSLGSLGIRPLTSYEDRRTSKALHLSVMAFTAQWAQGSHRSRARYSSPTSPSDGQLSSDLEEEFDETVQQSFWNQARKALDDCSEVNSFKLAFAELVFGLTQKRDARPETSRAFGKVSDRRESRKQVTMRIQQAFESDGHNTYLERGARRLHVLKRRVDSFERKTRSQLTVRDDETAATSTERRTMELVFWLGVMFDTLSAAITERPVTVPDEESNKPKNLPIDTGNPLASCTASQDWNDGFIIKRHQKLAPLRWPCPTDAIARELRDAAPVKVLLFRQITRLQTLYSRGAGQPTIEDAIQDALSVHRHWNMTYGPLFQDCLQHHTSLPAKVQSWYVCLLGHWLLAVMILADAISLMDNQRLSLPREACGRKAMDLVAHLRRTGSCMVSDLARVSVPRDNEEGRLSAYHHAVREGALLTEPWTMVLIRSFAMAGTVFLDLAADTGSQDEESLRETFERCESCVRALWYLGRKSSLSRQVADILGESLLMERRHREGIGHDRLLDQIMAA</sequence>
<accession>A0A4R8QID2</accession>
<evidence type="ECO:0000313" key="3">
    <source>
        <dbReference type="Proteomes" id="UP000295083"/>
    </source>
</evidence>